<organism evidence="1 2">
    <name type="scientific">Tulasnella calospora MUT 4182</name>
    <dbReference type="NCBI Taxonomy" id="1051891"/>
    <lineage>
        <taxon>Eukaryota</taxon>
        <taxon>Fungi</taxon>
        <taxon>Dikarya</taxon>
        <taxon>Basidiomycota</taxon>
        <taxon>Agaricomycotina</taxon>
        <taxon>Agaricomycetes</taxon>
        <taxon>Cantharellales</taxon>
        <taxon>Tulasnellaceae</taxon>
        <taxon>Tulasnella</taxon>
    </lineage>
</organism>
<sequence>MGGRRERTLGYRSIGAKKMSLMRDYLCIPRCNGEASVTLGALRPNVGGPGEGRRAKGWRDTGDYLLYKAYKK</sequence>
<dbReference type="Proteomes" id="UP000054248">
    <property type="component" value="Unassembled WGS sequence"/>
</dbReference>
<dbReference type="HOGENOM" id="CLU_2724069_0_0_1"/>
<dbReference type="EMBL" id="KN822961">
    <property type="protein sequence ID" value="KIO31626.1"/>
    <property type="molecule type" value="Genomic_DNA"/>
</dbReference>
<accession>A0A0C3QRZ8</accession>
<reference evidence="1 2" key="1">
    <citation type="submission" date="2014-04" db="EMBL/GenBank/DDBJ databases">
        <authorList>
            <consortium name="DOE Joint Genome Institute"/>
            <person name="Kuo A."/>
            <person name="Girlanda M."/>
            <person name="Perotto S."/>
            <person name="Kohler A."/>
            <person name="Nagy L.G."/>
            <person name="Floudas D."/>
            <person name="Copeland A."/>
            <person name="Barry K.W."/>
            <person name="Cichocki N."/>
            <person name="Veneault-Fourrey C."/>
            <person name="LaButti K."/>
            <person name="Lindquist E.A."/>
            <person name="Lipzen A."/>
            <person name="Lundell T."/>
            <person name="Morin E."/>
            <person name="Murat C."/>
            <person name="Sun H."/>
            <person name="Tunlid A."/>
            <person name="Henrissat B."/>
            <person name="Grigoriev I.V."/>
            <person name="Hibbett D.S."/>
            <person name="Martin F."/>
            <person name="Nordberg H.P."/>
            <person name="Cantor M.N."/>
            <person name="Hua S.X."/>
        </authorList>
    </citation>
    <scope>NUCLEOTIDE SEQUENCE [LARGE SCALE GENOMIC DNA]</scope>
    <source>
        <strain evidence="1 2">MUT 4182</strain>
    </source>
</reference>
<dbReference type="AlphaFoldDB" id="A0A0C3QRZ8"/>
<proteinExistence type="predicted"/>
<keyword evidence="2" id="KW-1185">Reference proteome</keyword>
<name>A0A0C3QRZ8_9AGAM</name>
<reference evidence="2" key="2">
    <citation type="submission" date="2015-01" db="EMBL/GenBank/DDBJ databases">
        <title>Evolutionary Origins and Diversification of the Mycorrhizal Mutualists.</title>
        <authorList>
            <consortium name="DOE Joint Genome Institute"/>
            <consortium name="Mycorrhizal Genomics Consortium"/>
            <person name="Kohler A."/>
            <person name="Kuo A."/>
            <person name="Nagy L.G."/>
            <person name="Floudas D."/>
            <person name="Copeland A."/>
            <person name="Barry K.W."/>
            <person name="Cichocki N."/>
            <person name="Veneault-Fourrey C."/>
            <person name="LaButti K."/>
            <person name="Lindquist E.A."/>
            <person name="Lipzen A."/>
            <person name="Lundell T."/>
            <person name="Morin E."/>
            <person name="Murat C."/>
            <person name="Riley R."/>
            <person name="Ohm R."/>
            <person name="Sun H."/>
            <person name="Tunlid A."/>
            <person name="Henrissat B."/>
            <person name="Grigoriev I.V."/>
            <person name="Hibbett D.S."/>
            <person name="Martin F."/>
        </authorList>
    </citation>
    <scope>NUCLEOTIDE SEQUENCE [LARGE SCALE GENOMIC DNA]</scope>
    <source>
        <strain evidence="2">MUT 4182</strain>
    </source>
</reference>
<evidence type="ECO:0000313" key="2">
    <source>
        <dbReference type="Proteomes" id="UP000054248"/>
    </source>
</evidence>
<evidence type="ECO:0000313" key="1">
    <source>
        <dbReference type="EMBL" id="KIO31626.1"/>
    </source>
</evidence>
<gene>
    <name evidence="1" type="ORF">M407DRAFT_128864</name>
</gene>
<protein>
    <submittedName>
        <fullName evidence="1">Uncharacterized protein</fullName>
    </submittedName>
</protein>